<dbReference type="InterPro" id="IPR012779">
    <property type="entry name" value="Peptidase_M1_pepN"/>
</dbReference>
<comment type="catalytic activity">
    <reaction evidence="1">
        <text>Release of an N-terminal amino acid, Xaa-|-Yaa- from a peptide, amide or arylamide. Xaa is preferably Ala, but may be most amino acids including Pro (slow action). When a terminal hydrophobic residue is followed by a prolyl residue, the two may be released as an intact Xaa-Pro dipeptide.</text>
        <dbReference type="EC" id="3.4.11.2"/>
    </reaction>
</comment>
<dbReference type="KEGG" id="sulg:FJR48_03185"/>
<accession>A0A5P8NZ95</accession>
<feature type="domain" description="Aminopeptidase N-like N-terminal" evidence="15">
    <location>
        <begin position="36"/>
        <end position="188"/>
    </location>
</feature>
<evidence type="ECO:0000313" key="17">
    <source>
        <dbReference type="Proteomes" id="UP000326944"/>
    </source>
</evidence>
<dbReference type="Pfam" id="PF01433">
    <property type="entry name" value="Peptidase_M1"/>
    <property type="match status" value="1"/>
</dbReference>
<dbReference type="PANTHER" id="PTHR46322">
    <property type="entry name" value="PUROMYCIN-SENSITIVE AMINOPEPTIDASE"/>
    <property type="match status" value="1"/>
</dbReference>
<dbReference type="SUPFAM" id="SSF55486">
    <property type="entry name" value="Metalloproteases ('zincins'), catalytic domain"/>
    <property type="match status" value="1"/>
</dbReference>
<dbReference type="SUPFAM" id="SSF63737">
    <property type="entry name" value="Leukotriene A4 hydrolase N-terminal domain"/>
    <property type="match status" value="1"/>
</dbReference>
<dbReference type="EC" id="3.4.11.2" evidence="4"/>
<dbReference type="InterPro" id="IPR027268">
    <property type="entry name" value="Peptidase_M4/M1_CTD_sf"/>
</dbReference>
<keyword evidence="11" id="KW-0482">Metalloprotease</keyword>
<dbReference type="EMBL" id="CP043617">
    <property type="protein sequence ID" value="QFR48775.1"/>
    <property type="molecule type" value="Genomic_DNA"/>
</dbReference>
<evidence type="ECO:0000256" key="10">
    <source>
        <dbReference type="ARBA" id="ARBA00022833"/>
    </source>
</evidence>
<dbReference type="InterPro" id="IPR042097">
    <property type="entry name" value="Aminopeptidase_N-like_N_sf"/>
</dbReference>
<evidence type="ECO:0000256" key="11">
    <source>
        <dbReference type="ARBA" id="ARBA00023049"/>
    </source>
</evidence>
<feature type="domain" description="Peptidase M1 alanyl aminopeptidase C-terminal" evidence="14">
    <location>
        <begin position="538"/>
        <end position="851"/>
    </location>
</feature>
<dbReference type="Gene3D" id="2.60.40.1730">
    <property type="entry name" value="tricorn interacting facor f3 domain"/>
    <property type="match status" value="1"/>
</dbReference>
<dbReference type="OrthoDB" id="9816201at2"/>
<keyword evidence="7" id="KW-0645">Protease</keyword>
<evidence type="ECO:0000259" key="14">
    <source>
        <dbReference type="Pfam" id="PF17432"/>
    </source>
</evidence>
<evidence type="ECO:0000313" key="16">
    <source>
        <dbReference type="EMBL" id="QFR48775.1"/>
    </source>
</evidence>
<feature type="domain" description="Peptidase M1 membrane alanine aminopeptidase" evidence="12">
    <location>
        <begin position="228"/>
        <end position="441"/>
    </location>
</feature>
<dbReference type="InterPro" id="IPR045357">
    <property type="entry name" value="Aminopeptidase_N-like_N"/>
</dbReference>
<name>A0A5P8NZ95_9BACT</name>
<dbReference type="PANTHER" id="PTHR46322:SF1">
    <property type="entry name" value="PUROMYCIN-SENSITIVE AMINOPEPTIDASE"/>
    <property type="match status" value="1"/>
</dbReference>
<dbReference type="Pfam" id="PF17432">
    <property type="entry name" value="DUF3458_C"/>
    <property type="match status" value="1"/>
</dbReference>
<dbReference type="InterPro" id="IPR035414">
    <property type="entry name" value="Peptidase_M1_pepN_Ig-like"/>
</dbReference>
<gene>
    <name evidence="16" type="primary">pepN</name>
    <name evidence="16" type="ORF">FJR48_03185</name>
</gene>
<dbReference type="GO" id="GO:0008270">
    <property type="term" value="F:zinc ion binding"/>
    <property type="evidence" value="ECO:0007669"/>
    <property type="project" value="InterPro"/>
</dbReference>
<dbReference type="GO" id="GO:0006508">
    <property type="term" value="P:proteolysis"/>
    <property type="evidence" value="ECO:0007669"/>
    <property type="project" value="UniProtKB-KW"/>
</dbReference>
<dbReference type="FunFam" id="3.30.2010.30:FF:000002">
    <property type="entry name" value="Putative aminopeptidase N"/>
    <property type="match status" value="1"/>
</dbReference>
<evidence type="ECO:0000256" key="8">
    <source>
        <dbReference type="ARBA" id="ARBA00022723"/>
    </source>
</evidence>
<evidence type="ECO:0000256" key="5">
    <source>
        <dbReference type="ARBA" id="ARBA00015611"/>
    </source>
</evidence>
<dbReference type="GO" id="GO:0016285">
    <property type="term" value="F:alanyl aminopeptidase activity"/>
    <property type="evidence" value="ECO:0007669"/>
    <property type="project" value="UniProtKB-EC"/>
</dbReference>
<evidence type="ECO:0000256" key="7">
    <source>
        <dbReference type="ARBA" id="ARBA00022670"/>
    </source>
</evidence>
<protein>
    <recommendedName>
        <fullName evidence="5">Aminopeptidase N</fullName>
        <ecNumber evidence="4">3.4.11.2</ecNumber>
    </recommendedName>
</protein>
<dbReference type="PRINTS" id="PR00756">
    <property type="entry name" value="ALADIPTASE"/>
</dbReference>
<keyword evidence="9 16" id="KW-0378">Hydrolase</keyword>
<dbReference type="Pfam" id="PF17900">
    <property type="entry name" value="Peptidase_M1_N"/>
    <property type="match status" value="1"/>
</dbReference>
<dbReference type="Gene3D" id="1.25.50.10">
    <property type="entry name" value="Peptidase M1, alanyl aminopeptidase, C-terminal domain"/>
    <property type="match status" value="1"/>
</dbReference>
<dbReference type="InterPro" id="IPR024601">
    <property type="entry name" value="Peptidase_M1_pepN_C"/>
</dbReference>
<dbReference type="InterPro" id="IPR001930">
    <property type="entry name" value="Peptidase_M1"/>
</dbReference>
<dbReference type="Gene3D" id="2.60.40.1840">
    <property type="match status" value="1"/>
</dbReference>
<dbReference type="AlphaFoldDB" id="A0A5P8NZ95"/>
<evidence type="ECO:0000259" key="13">
    <source>
        <dbReference type="Pfam" id="PF11940"/>
    </source>
</evidence>
<dbReference type="CDD" id="cd09600">
    <property type="entry name" value="M1_APN"/>
    <property type="match status" value="1"/>
</dbReference>
<dbReference type="RefSeq" id="WP_152306718.1">
    <property type="nucleotide sequence ID" value="NZ_CP043617.1"/>
</dbReference>
<evidence type="ECO:0000259" key="15">
    <source>
        <dbReference type="Pfam" id="PF17900"/>
    </source>
</evidence>
<keyword evidence="6 16" id="KW-0031">Aminopeptidase</keyword>
<reference evidence="16 17" key="1">
    <citation type="submission" date="2019-09" db="EMBL/GenBank/DDBJ databases">
        <title>Sulfurimonas gotlandica sp. nov., a chemoautotrophic and psychrotolerant epsilonproteobacterium isolated from a pelagic redoxcline, and an emended description of the genus Sulfurimonas.</title>
        <authorList>
            <person name="Wang S."/>
            <person name="Jiang L."/>
            <person name="Shao S."/>
        </authorList>
    </citation>
    <scope>NUCLEOTIDE SEQUENCE [LARGE SCALE GENOMIC DNA]</scope>
    <source>
        <strain evidence="16 17">GYSZ_1</strain>
    </source>
</reference>
<comment type="similarity">
    <text evidence="3">Belongs to the peptidase M1 family.</text>
</comment>
<dbReference type="Gene3D" id="1.10.390.10">
    <property type="entry name" value="Neutral Protease Domain 2"/>
    <property type="match status" value="1"/>
</dbReference>
<keyword evidence="8" id="KW-0479">Metal-binding</keyword>
<dbReference type="Proteomes" id="UP000326944">
    <property type="component" value="Chromosome"/>
</dbReference>
<dbReference type="Pfam" id="PF11940">
    <property type="entry name" value="DUF3458"/>
    <property type="match status" value="1"/>
</dbReference>
<sequence length="853" mass="99027">MSEIKEIYLKDYKQPEFKVSKCDLCFELYDDYTIVTNTMNIESSKKDNQLYTLKLNSIDLELIELYLNDLKLSDARYSYKDEVLSVYNTPNKFSLKIKNKIYPQNNTELEGLYKSGSIFCTQNEPEGFRRITPYIDRPDVMAVYTTTIIADKKKYPVLLSNGNKQSENQYGDKHSVTWFDPHPKPSYLFALVAGDLGVINDSFRTMSGNDIELNIYCDLGNESKCFHAMRSLKDAMLWDEEKYGREYDLDIYNIVAVDSFNMGAMENKGLNIFNSHYVLANEELATDRDFMGIQSVIAHEYFHNWTGNRITCRDWFQLTLKEGLTVFRDQCFSADLNSKEVARIEDVKALRERQFVEDASPTSHPIQPESYISMNNFYTATVYEKGAEVIRMIHTLLGEEKYRKATDLYFESFDGQAVTTKDFLWAMSEAGKVDLTQFERWYHQNGTPRLLVSEKYENNKYILRLTQVIPNTLEGQRQRVYFFPLKIALLNEEGKEILEETLTISKEFEEFSWETDSKPILSINRDFSAPIIIKQEQNDYQFLSRHDSNSFVRYESMHSFGVDTLEKIIHNDEIDREFVDTYGYILDADLNLSFKALLLELPSVSTLMQRQEVVDFEPIYEANEKLQKHLASVYKDKLLSIYKNNHLPKDDSIESLSMDRRAIKNRVLKLLSMLGDEDIIDLVKNQYDNSSTMTDKIAALDILENTTQKEGAVSLSDFYQRYKNDTLVMNKYFAILAASEREGTLDRVMALQNDDVYDEKIPNLVRSLIGVFARNYKHFHSKDGLGYKFVADKIIEIDKINAQMASALAGAFKIYEKMNETNKKLMKAELKRVVSTHSLSKNCYEIVNKILTK</sequence>
<evidence type="ECO:0000256" key="6">
    <source>
        <dbReference type="ARBA" id="ARBA00022438"/>
    </source>
</evidence>
<evidence type="ECO:0000256" key="1">
    <source>
        <dbReference type="ARBA" id="ARBA00000098"/>
    </source>
</evidence>
<evidence type="ECO:0000256" key="9">
    <source>
        <dbReference type="ARBA" id="ARBA00022801"/>
    </source>
</evidence>
<dbReference type="InterPro" id="IPR014782">
    <property type="entry name" value="Peptidase_M1_dom"/>
</dbReference>
<proteinExistence type="inferred from homology"/>
<dbReference type="InterPro" id="IPR037144">
    <property type="entry name" value="Peptidase_M1_pepN_C_sf"/>
</dbReference>
<evidence type="ECO:0000256" key="4">
    <source>
        <dbReference type="ARBA" id="ARBA00012564"/>
    </source>
</evidence>
<keyword evidence="10" id="KW-0862">Zinc</keyword>
<dbReference type="NCBIfam" id="TIGR02414">
    <property type="entry name" value="pepN_proteo"/>
    <property type="match status" value="1"/>
</dbReference>
<organism evidence="16 17">
    <name type="scientific">Sulfurimonas lithotrophica</name>
    <dbReference type="NCBI Taxonomy" id="2590022"/>
    <lineage>
        <taxon>Bacteria</taxon>
        <taxon>Pseudomonadati</taxon>
        <taxon>Campylobacterota</taxon>
        <taxon>Epsilonproteobacteria</taxon>
        <taxon>Campylobacterales</taxon>
        <taxon>Sulfurimonadaceae</taxon>
        <taxon>Sulfurimonas</taxon>
    </lineage>
</organism>
<comment type="cofactor">
    <cofactor evidence="2">
        <name>Zn(2+)</name>
        <dbReference type="ChEBI" id="CHEBI:29105"/>
    </cofactor>
</comment>
<keyword evidence="17" id="KW-1185">Reference proteome</keyword>
<dbReference type="InterPro" id="IPR038438">
    <property type="entry name" value="PepN_Ig-like_sf"/>
</dbReference>
<dbReference type="Gene3D" id="3.30.2010.30">
    <property type="match status" value="1"/>
</dbReference>
<evidence type="ECO:0000259" key="12">
    <source>
        <dbReference type="Pfam" id="PF01433"/>
    </source>
</evidence>
<evidence type="ECO:0000256" key="2">
    <source>
        <dbReference type="ARBA" id="ARBA00001947"/>
    </source>
</evidence>
<dbReference type="GO" id="GO:0008237">
    <property type="term" value="F:metallopeptidase activity"/>
    <property type="evidence" value="ECO:0007669"/>
    <property type="project" value="UniProtKB-KW"/>
</dbReference>
<evidence type="ECO:0000256" key="3">
    <source>
        <dbReference type="ARBA" id="ARBA00010136"/>
    </source>
</evidence>
<feature type="domain" description="Peptidase M1 alanyl aminopeptidase Ig-like fold" evidence="13">
    <location>
        <begin position="446"/>
        <end position="535"/>
    </location>
</feature>